<evidence type="ECO:0000313" key="4">
    <source>
        <dbReference type="Proteomes" id="UP000792457"/>
    </source>
</evidence>
<comment type="caution">
    <text evidence="3">The sequence shown here is derived from an EMBL/GenBank/DDBJ whole genome shotgun (WGS) entry which is preliminary data.</text>
</comment>
<proteinExistence type="predicted"/>
<dbReference type="OrthoDB" id="28829at2759"/>
<name>A0A8K0K367_LADFU</name>
<protein>
    <recommendedName>
        <fullName evidence="2">Phosphofurin acidic cluster sorting protein 1/2 C-terminal domain-containing protein</fullName>
    </recommendedName>
</protein>
<feature type="compositionally biased region" description="Low complexity" evidence="1">
    <location>
        <begin position="155"/>
        <end position="182"/>
    </location>
</feature>
<dbReference type="GO" id="GO:0072659">
    <property type="term" value="P:protein localization to plasma membrane"/>
    <property type="evidence" value="ECO:0007669"/>
    <property type="project" value="TreeGrafter"/>
</dbReference>
<feature type="non-terminal residue" evidence="3">
    <location>
        <position position="231"/>
    </location>
</feature>
<dbReference type="AlphaFoldDB" id="A0A8K0K367"/>
<dbReference type="Proteomes" id="UP000792457">
    <property type="component" value="Unassembled WGS sequence"/>
</dbReference>
<reference evidence="3" key="2">
    <citation type="submission" date="2017-10" db="EMBL/GenBank/DDBJ databases">
        <title>Ladona fulva Genome sequencing and assembly.</title>
        <authorList>
            <person name="Murali S."/>
            <person name="Richards S."/>
            <person name="Bandaranaike D."/>
            <person name="Bellair M."/>
            <person name="Blankenburg K."/>
            <person name="Chao H."/>
            <person name="Dinh H."/>
            <person name="Doddapaneni H."/>
            <person name="Dugan-Rocha S."/>
            <person name="Elkadiri S."/>
            <person name="Gnanaolivu R."/>
            <person name="Hernandez B."/>
            <person name="Skinner E."/>
            <person name="Javaid M."/>
            <person name="Lee S."/>
            <person name="Li M."/>
            <person name="Ming W."/>
            <person name="Munidasa M."/>
            <person name="Muniz J."/>
            <person name="Nguyen L."/>
            <person name="Hughes D."/>
            <person name="Osuji N."/>
            <person name="Pu L.-L."/>
            <person name="Puazo M."/>
            <person name="Qu C."/>
            <person name="Quiroz J."/>
            <person name="Raj R."/>
            <person name="Weissenberger G."/>
            <person name="Xin Y."/>
            <person name="Zou X."/>
            <person name="Han Y."/>
            <person name="Worley K."/>
            <person name="Muzny D."/>
            <person name="Gibbs R."/>
        </authorList>
    </citation>
    <scope>NUCLEOTIDE SEQUENCE</scope>
    <source>
        <strain evidence="3">Sampled in the wild</strain>
    </source>
</reference>
<feature type="domain" description="Phosphofurin acidic cluster sorting protein 1/2 C-terminal" evidence="2">
    <location>
        <begin position="2"/>
        <end position="231"/>
    </location>
</feature>
<accession>A0A8K0K367</accession>
<reference evidence="3" key="1">
    <citation type="submission" date="2013-04" db="EMBL/GenBank/DDBJ databases">
        <authorList>
            <person name="Qu J."/>
            <person name="Murali S.C."/>
            <person name="Bandaranaike D."/>
            <person name="Bellair M."/>
            <person name="Blankenburg K."/>
            <person name="Chao H."/>
            <person name="Dinh H."/>
            <person name="Doddapaneni H."/>
            <person name="Downs B."/>
            <person name="Dugan-Rocha S."/>
            <person name="Elkadiri S."/>
            <person name="Gnanaolivu R.D."/>
            <person name="Hernandez B."/>
            <person name="Javaid M."/>
            <person name="Jayaseelan J.C."/>
            <person name="Lee S."/>
            <person name="Li M."/>
            <person name="Ming W."/>
            <person name="Munidasa M."/>
            <person name="Muniz J."/>
            <person name="Nguyen L."/>
            <person name="Ongeri F."/>
            <person name="Osuji N."/>
            <person name="Pu L.-L."/>
            <person name="Puazo M."/>
            <person name="Qu C."/>
            <person name="Quiroz J."/>
            <person name="Raj R."/>
            <person name="Weissenberger G."/>
            <person name="Xin Y."/>
            <person name="Zou X."/>
            <person name="Han Y."/>
            <person name="Richards S."/>
            <person name="Worley K."/>
            <person name="Muzny D."/>
            <person name="Gibbs R."/>
        </authorList>
    </citation>
    <scope>NUCLEOTIDE SEQUENCE</scope>
    <source>
        <strain evidence="3">Sampled in the wild</strain>
    </source>
</reference>
<keyword evidence="4" id="KW-1185">Reference proteome</keyword>
<evidence type="ECO:0000256" key="1">
    <source>
        <dbReference type="SAM" id="MobiDB-lite"/>
    </source>
</evidence>
<evidence type="ECO:0000313" key="3">
    <source>
        <dbReference type="EMBL" id="KAG8226470.1"/>
    </source>
</evidence>
<gene>
    <name evidence="3" type="ORF">J437_LFUL008768</name>
</gene>
<dbReference type="PANTHER" id="PTHR13280:SF17">
    <property type="entry name" value="KRUEPPEL TARGET AT 95D, ISOFORM A"/>
    <property type="match status" value="1"/>
</dbReference>
<organism evidence="3 4">
    <name type="scientific">Ladona fulva</name>
    <name type="common">Scarce chaser dragonfly</name>
    <name type="synonym">Libellula fulva</name>
    <dbReference type="NCBI Taxonomy" id="123851"/>
    <lineage>
        <taxon>Eukaryota</taxon>
        <taxon>Metazoa</taxon>
        <taxon>Ecdysozoa</taxon>
        <taxon>Arthropoda</taxon>
        <taxon>Hexapoda</taxon>
        <taxon>Insecta</taxon>
        <taxon>Pterygota</taxon>
        <taxon>Palaeoptera</taxon>
        <taxon>Odonata</taxon>
        <taxon>Epiprocta</taxon>
        <taxon>Anisoptera</taxon>
        <taxon>Libelluloidea</taxon>
        <taxon>Libellulidae</taxon>
        <taxon>Ladona</taxon>
    </lineage>
</organism>
<sequence length="231" mass="24963">MLLEQLSRVLPPADDWIPDHVALVSAADPAGALLAARLQERQLKVVSTVGGADVRATLTCLVTKIQKFCNSNAKPPSPIKVILAGSDSFVNSVLRHYVEQLSFKSSEWQSYIRFLIIPLGSNSLSRYLGSLDASYASAFSGDTWRELIDRATEGSTVATPPTPSPLTSALPSSTTLPPSAASIDSTHNEAVLPSSSPEWREALSRVQRYLRGATVTLQLPIAEAMITYKER</sequence>
<feature type="region of interest" description="Disordered" evidence="1">
    <location>
        <begin position="153"/>
        <end position="194"/>
    </location>
</feature>
<dbReference type="EMBL" id="KZ308283">
    <property type="protein sequence ID" value="KAG8226470.1"/>
    <property type="molecule type" value="Genomic_DNA"/>
</dbReference>
<dbReference type="Pfam" id="PF10254">
    <property type="entry name" value="Pacs-1"/>
    <property type="match status" value="1"/>
</dbReference>
<dbReference type="PANTHER" id="PTHR13280">
    <property type="entry name" value="PHOSPHOFURIN ACIDIC CLUSTER SORTING PROTEIN"/>
    <property type="match status" value="1"/>
</dbReference>
<dbReference type="InterPro" id="IPR019381">
    <property type="entry name" value="PACS1/2_C"/>
</dbReference>
<evidence type="ECO:0000259" key="2">
    <source>
        <dbReference type="Pfam" id="PF10254"/>
    </source>
</evidence>